<dbReference type="AlphaFoldDB" id="A0A2J6QNR6"/>
<evidence type="ECO:0000313" key="2">
    <source>
        <dbReference type="EMBL" id="PMD27898.1"/>
    </source>
</evidence>
<name>A0A2J6QNR6_9HELO</name>
<proteinExistence type="predicted"/>
<sequence length="200" mass="23623">MSNTAGHQVAFLLTSARLLLFLYLPIRLDLWGDFYGRFIATLCFVKALRVLYSKEFYESAASNTLWLMANKKVPSFAPSISGRDASRLFKEAISFAGWSMILWRHAQYSQSRFSNWWTGELLASIVLLFPHLHRTYWLFVQKWDQWLEIVLVKPDEPVNDEFDRFYYEIIGECYVHGMMNGEALEWQNEKEVKARIFELR</sequence>
<evidence type="ECO:0000313" key="3">
    <source>
        <dbReference type="Proteomes" id="UP000235672"/>
    </source>
</evidence>
<keyword evidence="1" id="KW-0472">Membrane</keyword>
<reference evidence="2 3" key="1">
    <citation type="submission" date="2016-05" db="EMBL/GenBank/DDBJ databases">
        <title>A degradative enzymes factory behind the ericoid mycorrhizal symbiosis.</title>
        <authorList>
            <consortium name="DOE Joint Genome Institute"/>
            <person name="Martino E."/>
            <person name="Morin E."/>
            <person name="Grelet G."/>
            <person name="Kuo A."/>
            <person name="Kohler A."/>
            <person name="Daghino S."/>
            <person name="Barry K."/>
            <person name="Choi C."/>
            <person name="Cichocki N."/>
            <person name="Clum A."/>
            <person name="Copeland A."/>
            <person name="Hainaut M."/>
            <person name="Haridas S."/>
            <person name="Labutti K."/>
            <person name="Lindquist E."/>
            <person name="Lipzen A."/>
            <person name="Khouja H.-R."/>
            <person name="Murat C."/>
            <person name="Ohm R."/>
            <person name="Olson A."/>
            <person name="Spatafora J."/>
            <person name="Veneault-Fourrey C."/>
            <person name="Henrissat B."/>
            <person name="Grigoriev I."/>
            <person name="Martin F."/>
            <person name="Perotto S."/>
        </authorList>
    </citation>
    <scope>NUCLEOTIDE SEQUENCE [LARGE SCALE GENOMIC DNA]</scope>
    <source>
        <strain evidence="2 3">UAMH 7357</strain>
    </source>
</reference>
<evidence type="ECO:0000256" key="1">
    <source>
        <dbReference type="SAM" id="Phobius"/>
    </source>
</evidence>
<feature type="transmembrane region" description="Helical" evidence="1">
    <location>
        <begin position="9"/>
        <end position="28"/>
    </location>
</feature>
<keyword evidence="1" id="KW-0812">Transmembrane</keyword>
<keyword evidence="3" id="KW-1185">Reference proteome</keyword>
<gene>
    <name evidence="2" type="ORF">NA56DRAFT_150786</name>
</gene>
<dbReference type="OrthoDB" id="3477286at2759"/>
<keyword evidence="1" id="KW-1133">Transmembrane helix</keyword>
<dbReference type="Proteomes" id="UP000235672">
    <property type="component" value="Unassembled WGS sequence"/>
</dbReference>
<organism evidence="2 3">
    <name type="scientific">Hyaloscypha hepaticicola</name>
    <dbReference type="NCBI Taxonomy" id="2082293"/>
    <lineage>
        <taxon>Eukaryota</taxon>
        <taxon>Fungi</taxon>
        <taxon>Dikarya</taxon>
        <taxon>Ascomycota</taxon>
        <taxon>Pezizomycotina</taxon>
        <taxon>Leotiomycetes</taxon>
        <taxon>Helotiales</taxon>
        <taxon>Hyaloscyphaceae</taxon>
        <taxon>Hyaloscypha</taxon>
    </lineage>
</organism>
<accession>A0A2J6QNR6</accession>
<dbReference type="EMBL" id="KZ613465">
    <property type="protein sequence ID" value="PMD27898.1"/>
    <property type="molecule type" value="Genomic_DNA"/>
</dbReference>
<protein>
    <submittedName>
        <fullName evidence="2">Uncharacterized protein</fullName>
    </submittedName>
</protein>